<organism evidence="2 3">
    <name type="scientific">Branchiostoma lanceolatum</name>
    <name type="common">Common lancelet</name>
    <name type="synonym">Amphioxus lanceolatum</name>
    <dbReference type="NCBI Taxonomy" id="7740"/>
    <lineage>
        <taxon>Eukaryota</taxon>
        <taxon>Metazoa</taxon>
        <taxon>Chordata</taxon>
        <taxon>Cephalochordata</taxon>
        <taxon>Leptocardii</taxon>
        <taxon>Amphioxiformes</taxon>
        <taxon>Branchiostomatidae</taxon>
        <taxon>Branchiostoma</taxon>
    </lineage>
</organism>
<feature type="compositionally biased region" description="Polar residues" evidence="1">
    <location>
        <begin position="95"/>
        <end position="114"/>
    </location>
</feature>
<evidence type="ECO:0000313" key="2">
    <source>
        <dbReference type="EMBL" id="CAH1251287.1"/>
    </source>
</evidence>
<dbReference type="EMBL" id="OV696704">
    <property type="protein sequence ID" value="CAH1251287.1"/>
    <property type="molecule type" value="Genomic_DNA"/>
</dbReference>
<evidence type="ECO:0000256" key="1">
    <source>
        <dbReference type="SAM" id="MobiDB-lite"/>
    </source>
</evidence>
<protein>
    <submittedName>
        <fullName evidence="2">TTC28 protein</fullName>
    </submittedName>
</protein>
<dbReference type="SUPFAM" id="SSF48452">
    <property type="entry name" value="TPR-like"/>
    <property type="match status" value="2"/>
</dbReference>
<dbReference type="InterPro" id="IPR019734">
    <property type="entry name" value="TPR_rpt"/>
</dbReference>
<feature type="compositionally biased region" description="Basic and acidic residues" evidence="1">
    <location>
        <begin position="115"/>
        <end position="129"/>
    </location>
</feature>
<reference evidence="2" key="1">
    <citation type="submission" date="2022-01" db="EMBL/GenBank/DDBJ databases">
        <authorList>
            <person name="Braso-Vives M."/>
        </authorList>
    </citation>
    <scope>NUCLEOTIDE SEQUENCE</scope>
</reference>
<feature type="compositionally biased region" description="Basic and acidic residues" evidence="1">
    <location>
        <begin position="82"/>
        <end position="94"/>
    </location>
</feature>
<feature type="region of interest" description="Disordered" evidence="1">
    <location>
        <begin position="82"/>
        <end position="155"/>
    </location>
</feature>
<dbReference type="InterPro" id="IPR011990">
    <property type="entry name" value="TPR-like_helical_dom_sf"/>
</dbReference>
<dbReference type="Pfam" id="PF13424">
    <property type="entry name" value="TPR_12"/>
    <property type="match status" value="2"/>
</dbReference>
<keyword evidence="3" id="KW-1185">Reference proteome</keyword>
<accession>A0A8J9ZCT1</accession>
<dbReference type="Gene3D" id="1.25.40.10">
    <property type="entry name" value="Tetratricopeptide repeat domain"/>
    <property type="match status" value="2"/>
</dbReference>
<name>A0A8J9ZCT1_BRALA</name>
<dbReference type="Proteomes" id="UP000838412">
    <property type="component" value="Chromosome 19"/>
</dbReference>
<dbReference type="PANTHER" id="PTHR19959">
    <property type="entry name" value="KINESIN LIGHT CHAIN"/>
    <property type="match status" value="1"/>
</dbReference>
<proteinExistence type="predicted"/>
<sequence length="416" mass="46772">MRPLIGGYTNSFVEATVDRNKRLEIESLKSLGDLYLEKGRADKDQAAITKSAGLYRAALDRCEDPDGRETLKHRIKYADKIKEKDAKTGKHRLETGTTGKTSIESDNRLASSPKSSHETSDVLGRRNDGSLDVGEGDSLHANSKDKAQEDTDNTYQEHLQEGCRALQTGDLDTAERCFAAALKSVHVKGNAWFDLGDYKKAIDFHEQALQERQSIYGNTVHLEIARSLNNLGNAWCGLGNQRKAINYYERALQMRRSIYGETTGHPEIARLLNNLGNAWRDLGDHRKAIDYYEQSLQMMLTIHGERTAHPDIAGTLKNLGNAWSDLGDHRKAIDYYEQSLQMMLTIHGDYSKAVSYSEQSLQLGQRIHGESTAHPDIARDLHILGFAWGKLGYYVKAVSYITKAERMEQEIESHKS</sequence>
<dbReference type="OrthoDB" id="771227at2759"/>
<dbReference type="AlphaFoldDB" id="A0A8J9ZCT1"/>
<gene>
    <name evidence="2" type="primary">TTC28</name>
    <name evidence="2" type="ORF">BLAG_LOCUS11724</name>
</gene>
<dbReference type="PANTHER" id="PTHR19959:SF119">
    <property type="entry name" value="FUNGAL LIPASE-LIKE DOMAIN-CONTAINING PROTEIN"/>
    <property type="match status" value="1"/>
</dbReference>
<dbReference type="SMART" id="SM00028">
    <property type="entry name" value="TPR"/>
    <property type="match status" value="5"/>
</dbReference>
<evidence type="ECO:0000313" key="3">
    <source>
        <dbReference type="Proteomes" id="UP000838412"/>
    </source>
</evidence>